<keyword evidence="3" id="KW-1185">Reference proteome</keyword>
<evidence type="ECO:0000313" key="3">
    <source>
        <dbReference type="Proteomes" id="UP001165287"/>
    </source>
</evidence>
<reference evidence="2" key="1">
    <citation type="submission" date="2024-05" db="EMBL/GenBank/DDBJ databases">
        <title>Metabacillus sp. nov., isolated from the rhizosphere soil of tomato plants.</title>
        <authorList>
            <person name="Ma R."/>
        </authorList>
    </citation>
    <scope>NUCLEOTIDE SEQUENCE</scope>
    <source>
        <strain evidence="2">DBTR6</strain>
    </source>
</reference>
<name>A0ABS7UR65_9BACI</name>
<organism evidence="2 3">
    <name type="scientific">Metabacillus rhizolycopersici</name>
    <dbReference type="NCBI Taxonomy" id="2875709"/>
    <lineage>
        <taxon>Bacteria</taxon>
        <taxon>Bacillati</taxon>
        <taxon>Bacillota</taxon>
        <taxon>Bacilli</taxon>
        <taxon>Bacillales</taxon>
        <taxon>Bacillaceae</taxon>
        <taxon>Metabacillus</taxon>
    </lineage>
</organism>
<dbReference type="RefSeq" id="WP_224139079.1">
    <property type="nucleotide sequence ID" value="NZ_JAIQUM010000020.1"/>
</dbReference>
<protein>
    <submittedName>
        <fullName evidence="2">IDEAL domain-containing protein</fullName>
    </submittedName>
</protein>
<dbReference type="SMART" id="SM00914">
    <property type="entry name" value="IDEAL"/>
    <property type="match status" value="1"/>
</dbReference>
<dbReference type="Gene3D" id="4.10.810.10">
    <property type="entry name" value="Virus Scaffolding Protein, Chain A"/>
    <property type="match status" value="1"/>
</dbReference>
<dbReference type="Proteomes" id="UP001165287">
    <property type="component" value="Unassembled WGS sequence"/>
</dbReference>
<feature type="domain" description="IDEAL" evidence="1">
    <location>
        <begin position="27"/>
        <end position="63"/>
    </location>
</feature>
<evidence type="ECO:0000313" key="2">
    <source>
        <dbReference type="EMBL" id="MBZ5750796.1"/>
    </source>
</evidence>
<gene>
    <name evidence="2" type="ORF">K9V48_11160</name>
</gene>
<dbReference type="InterPro" id="IPR027393">
    <property type="entry name" value="Virus_scaffolding_prot_C"/>
</dbReference>
<dbReference type="EMBL" id="JAIQUM010000020">
    <property type="protein sequence ID" value="MBZ5750796.1"/>
    <property type="molecule type" value="Genomic_DNA"/>
</dbReference>
<sequence length="69" mass="8226">MGKFLRSASQQPKVDTETVNSLYVEMVLDKVSRDYRKDQILKEIDRSLKDRNKQEFLRLTEELKSYITT</sequence>
<proteinExistence type="predicted"/>
<evidence type="ECO:0000259" key="1">
    <source>
        <dbReference type="SMART" id="SM00914"/>
    </source>
</evidence>
<dbReference type="InterPro" id="IPR014957">
    <property type="entry name" value="IDEAL_dom"/>
</dbReference>
<dbReference type="Pfam" id="PF08858">
    <property type="entry name" value="IDEAL"/>
    <property type="match status" value="1"/>
</dbReference>
<accession>A0ABS7UR65</accession>
<comment type="caution">
    <text evidence="2">The sequence shown here is derived from an EMBL/GenBank/DDBJ whole genome shotgun (WGS) entry which is preliminary data.</text>
</comment>